<feature type="non-terminal residue" evidence="2">
    <location>
        <position position="1"/>
    </location>
</feature>
<dbReference type="EMBL" id="BTSY01000005">
    <property type="protein sequence ID" value="GMT29450.1"/>
    <property type="molecule type" value="Genomic_DNA"/>
</dbReference>
<sequence length="252" mass="29136">VMTSNSSFRYGFDWEREYFLDILMTYQFYMPIVTIFTFHPVVQYLLIFHNKNMSRDIRIGYIFTHLTIVLNEWSFSFLFRIYAINPIAGLYCEGPLCRAGLNKQLLMLLLATPVILMAPPFIFLNVRMHQMLLSLDGHTKLSMRFQILLGIALNSMLVANVVGFGYFGKDHNRSEQLMKEPELTWLKSRGGSIFLYGPPGDPQYFKWELGFLAISILIISPPLIFFTADAMKNIRMSSANNTLLQQIIIFTV</sequence>
<keyword evidence="1" id="KW-1133">Transmembrane helix</keyword>
<accession>A0AAV5WCL9</accession>
<dbReference type="Proteomes" id="UP001432322">
    <property type="component" value="Unassembled WGS sequence"/>
</dbReference>
<keyword evidence="1" id="KW-0472">Membrane</keyword>
<reference evidence="2" key="1">
    <citation type="submission" date="2023-10" db="EMBL/GenBank/DDBJ databases">
        <title>Genome assembly of Pristionchus species.</title>
        <authorList>
            <person name="Yoshida K."/>
            <person name="Sommer R.J."/>
        </authorList>
    </citation>
    <scope>NUCLEOTIDE SEQUENCE</scope>
    <source>
        <strain evidence="2">RS5133</strain>
    </source>
</reference>
<dbReference type="PANTHER" id="PTHR45830:SF15">
    <property type="entry name" value="SERPENTINE RECEPTOR, CLASS I"/>
    <property type="match status" value="1"/>
</dbReference>
<evidence type="ECO:0000313" key="2">
    <source>
        <dbReference type="EMBL" id="GMT29450.1"/>
    </source>
</evidence>
<feature type="transmembrane region" description="Helical" evidence="1">
    <location>
        <begin position="209"/>
        <end position="228"/>
    </location>
</feature>
<evidence type="ECO:0000313" key="3">
    <source>
        <dbReference type="Proteomes" id="UP001432322"/>
    </source>
</evidence>
<comment type="caution">
    <text evidence="2">The sequence shown here is derived from an EMBL/GenBank/DDBJ whole genome shotgun (WGS) entry which is preliminary data.</text>
</comment>
<dbReference type="PANTHER" id="PTHR45830">
    <property type="entry name" value="SERPENTINE RECEPTOR, CLASS I"/>
    <property type="match status" value="1"/>
</dbReference>
<gene>
    <name evidence="2" type="ORF">PFISCL1PPCAC_20747</name>
</gene>
<name>A0AAV5WCL9_9BILA</name>
<keyword evidence="1" id="KW-0812">Transmembrane</keyword>
<evidence type="ECO:0008006" key="4">
    <source>
        <dbReference type="Google" id="ProtNLM"/>
    </source>
</evidence>
<keyword evidence="3" id="KW-1185">Reference proteome</keyword>
<organism evidence="2 3">
    <name type="scientific">Pristionchus fissidentatus</name>
    <dbReference type="NCBI Taxonomy" id="1538716"/>
    <lineage>
        <taxon>Eukaryota</taxon>
        <taxon>Metazoa</taxon>
        <taxon>Ecdysozoa</taxon>
        <taxon>Nematoda</taxon>
        <taxon>Chromadorea</taxon>
        <taxon>Rhabditida</taxon>
        <taxon>Rhabditina</taxon>
        <taxon>Diplogasteromorpha</taxon>
        <taxon>Diplogasteroidea</taxon>
        <taxon>Neodiplogasteridae</taxon>
        <taxon>Pristionchus</taxon>
    </lineage>
</organism>
<feature type="transmembrane region" description="Helical" evidence="1">
    <location>
        <begin position="59"/>
        <end position="84"/>
    </location>
</feature>
<dbReference type="AlphaFoldDB" id="A0AAV5WCL9"/>
<protein>
    <recommendedName>
        <fullName evidence="4">G protein-coupled receptor</fullName>
    </recommendedName>
</protein>
<feature type="transmembrane region" description="Helical" evidence="1">
    <location>
        <begin position="147"/>
        <end position="168"/>
    </location>
</feature>
<feature type="transmembrane region" description="Helical" evidence="1">
    <location>
        <begin position="28"/>
        <end position="47"/>
    </location>
</feature>
<evidence type="ECO:0000256" key="1">
    <source>
        <dbReference type="SAM" id="Phobius"/>
    </source>
</evidence>
<proteinExistence type="predicted"/>
<feature type="transmembrane region" description="Helical" evidence="1">
    <location>
        <begin position="104"/>
        <end position="126"/>
    </location>
</feature>